<evidence type="ECO:0000256" key="2">
    <source>
        <dbReference type="ARBA" id="ARBA00022803"/>
    </source>
</evidence>
<dbReference type="Pfam" id="PF07721">
    <property type="entry name" value="TPR_4"/>
    <property type="match status" value="1"/>
</dbReference>
<reference evidence="5" key="1">
    <citation type="journal article" date="2019" name="Int. J. Syst. Evol. Microbiol.">
        <title>The Global Catalogue of Microorganisms (GCM) 10K type strain sequencing project: providing services to taxonomists for standard genome sequencing and annotation.</title>
        <authorList>
            <consortium name="The Broad Institute Genomics Platform"/>
            <consortium name="The Broad Institute Genome Sequencing Center for Infectious Disease"/>
            <person name="Wu L."/>
            <person name="Ma J."/>
        </authorList>
    </citation>
    <scope>NUCLEOTIDE SEQUENCE [LARGE SCALE GENOMIC DNA]</scope>
    <source>
        <strain evidence="5">LMG 29894</strain>
    </source>
</reference>
<dbReference type="PROSITE" id="PS50293">
    <property type="entry name" value="TPR_REGION"/>
    <property type="match status" value="1"/>
</dbReference>
<dbReference type="Pfam" id="PF13432">
    <property type="entry name" value="TPR_16"/>
    <property type="match status" value="1"/>
</dbReference>
<dbReference type="Pfam" id="PF14559">
    <property type="entry name" value="TPR_19"/>
    <property type="match status" value="1"/>
</dbReference>
<dbReference type="SUPFAM" id="SSF48452">
    <property type="entry name" value="TPR-like"/>
    <property type="match status" value="2"/>
</dbReference>
<dbReference type="InterPro" id="IPR019734">
    <property type="entry name" value="TPR_rpt"/>
</dbReference>
<keyword evidence="5" id="KW-1185">Reference proteome</keyword>
<dbReference type="PROSITE" id="PS50005">
    <property type="entry name" value="TPR"/>
    <property type="match status" value="3"/>
</dbReference>
<gene>
    <name evidence="4" type="ORF">ACFOW7_19945</name>
</gene>
<protein>
    <submittedName>
        <fullName evidence="4">Tetratricopeptide repeat protein</fullName>
    </submittedName>
</protein>
<feature type="repeat" description="TPR" evidence="3">
    <location>
        <begin position="229"/>
        <end position="262"/>
    </location>
</feature>
<dbReference type="InterPro" id="IPR031101">
    <property type="entry name" value="Ctr9"/>
</dbReference>
<dbReference type="PANTHER" id="PTHR14027">
    <property type="entry name" value="RNA POLYMERASE-ASSOCIATED PROTEIN CTR9"/>
    <property type="match status" value="1"/>
</dbReference>
<proteinExistence type="predicted"/>
<evidence type="ECO:0000313" key="5">
    <source>
        <dbReference type="Proteomes" id="UP001595791"/>
    </source>
</evidence>
<dbReference type="RefSeq" id="WP_378167750.1">
    <property type="nucleotide sequence ID" value="NZ_JBHSBU010000001.1"/>
</dbReference>
<evidence type="ECO:0000256" key="1">
    <source>
        <dbReference type="ARBA" id="ARBA00022737"/>
    </source>
</evidence>
<evidence type="ECO:0000313" key="4">
    <source>
        <dbReference type="EMBL" id="MFC4161613.1"/>
    </source>
</evidence>
<dbReference type="Gene3D" id="1.25.40.10">
    <property type="entry name" value="Tetratricopeptide repeat domain"/>
    <property type="match status" value="2"/>
</dbReference>
<comment type="caution">
    <text evidence="4">The sequence shown here is derived from an EMBL/GenBank/DDBJ whole genome shotgun (WGS) entry which is preliminary data.</text>
</comment>
<keyword evidence="2 3" id="KW-0802">TPR repeat</keyword>
<keyword evidence="1" id="KW-0677">Repeat</keyword>
<dbReference type="SMART" id="SM00028">
    <property type="entry name" value="TPR"/>
    <property type="match status" value="6"/>
</dbReference>
<accession>A0ABV8MTH4</accession>
<dbReference type="InterPro" id="IPR011717">
    <property type="entry name" value="TPR-4"/>
</dbReference>
<name>A0ABV8MTH4_9NEIS</name>
<dbReference type="Proteomes" id="UP001595791">
    <property type="component" value="Unassembled WGS sequence"/>
</dbReference>
<organism evidence="4 5">
    <name type="scientific">Chitinimonas lacunae</name>
    <dbReference type="NCBI Taxonomy" id="1963018"/>
    <lineage>
        <taxon>Bacteria</taxon>
        <taxon>Pseudomonadati</taxon>
        <taxon>Pseudomonadota</taxon>
        <taxon>Betaproteobacteria</taxon>
        <taxon>Neisseriales</taxon>
        <taxon>Chitinibacteraceae</taxon>
        <taxon>Chitinimonas</taxon>
    </lineage>
</organism>
<dbReference type="InterPro" id="IPR011990">
    <property type="entry name" value="TPR-like_helical_dom_sf"/>
</dbReference>
<evidence type="ECO:0000256" key="3">
    <source>
        <dbReference type="PROSITE-ProRule" id="PRU00339"/>
    </source>
</evidence>
<sequence length="268" mass="29995">MLPSDPNQAPVSASENDEEKIYVNAAQMMELVAQNYTQGKLIDTEKLCLKLLAWNEEHAPAWFFRGLVAQAEGRHDEALDFLQKSSAAPDLIVPRLIAEGRSLIAQGATDDAIHRMRQALDFQPDNAEAQYWIGFGLKMKNELTEARSYLRRATLLNPEFAPAWYELGNVTLMDNRFDEAVRAFEKAAKLMPDAAEIPNNLALAHQAAGHLDAAETAFRRALELSPDYPEAMANLGLLLRSQERLDESKALLDRALSLRPELREVLPD</sequence>
<dbReference type="EMBL" id="JBHSBU010000001">
    <property type="protein sequence ID" value="MFC4161613.1"/>
    <property type="molecule type" value="Genomic_DNA"/>
</dbReference>
<feature type="repeat" description="TPR" evidence="3">
    <location>
        <begin position="195"/>
        <end position="228"/>
    </location>
</feature>
<dbReference type="PANTHER" id="PTHR14027:SF2">
    <property type="entry name" value="RNA POLYMERASE-ASSOCIATED PROTEIN CTR9 HOMOLOG"/>
    <property type="match status" value="1"/>
</dbReference>
<feature type="repeat" description="TPR" evidence="3">
    <location>
        <begin position="161"/>
        <end position="194"/>
    </location>
</feature>